<dbReference type="AlphaFoldDB" id="A0A395V156"/>
<comment type="caution">
    <text evidence="1">The sequence shown here is derived from an EMBL/GenBank/DDBJ whole genome shotgun (WGS) entry which is preliminary data.</text>
</comment>
<dbReference type="InterPro" id="IPR056076">
    <property type="entry name" value="DUF7659"/>
</dbReference>
<proteinExistence type="predicted"/>
<dbReference type="RefSeq" id="WP_117687962.1">
    <property type="nucleotide sequence ID" value="NZ_QRUJ01000001.1"/>
</dbReference>
<dbReference type="Pfam" id="PF24692">
    <property type="entry name" value="DUF7659"/>
    <property type="match status" value="1"/>
</dbReference>
<name>A0A395V156_9FIRM</name>
<evidence type="ECO:0000313" key="1">
    <source>
        <dbReference type="EMBL" id="RGR56868.1"/>
    </source>
</evidence>
<organism evidence="1 2">
    <name type="scientific">Agathobacter rectalis</name>
    <dbReference type="NCBI Taxonomy" id="39491"/>
    <lineage>
        <taxon>Bacteria</taxon>
        <taxon>Bacillati</taxon>
        <taxon>Bacillota</taxon>
        <taxon>Clostridia</taxon>
        <taxon>Lachnospirales</taxon>
        <taxon>Lachnospiraceae</taxon>
        <taxon>Agathobacter</taxon>
    </lineage>
</organism>
<reference evidence="1 2" key="1">
    <citation type="submission" date="2018-08" db="EMBL/GenBank/DDBJ databases">
        <title>A genome reference for cultivated species of the human gut microbiota.</title>
        <authorList>
            <person name="Zou Y."/>
            <person name="Xue W."/>
            <person name="Luo G."/>
        </authorList>
    </citation>
    <scope>NUCLEOTIDE SEQUENCE [LARGE SCALE GENOMIC DNA]</scope>
    <source>
        <strain evidence="1 2">AF25-15</strain>
    </source>
</reference>
<gene>
    <name evidence="1" type="ORF">DWY38_00500</name>
</gene>
<sequence>MESYRELRDRQQKEFNELPLGFAFSDKQFDEMMGKWGLDPEKDLDKIYRIPGGGFIQKKDHKHFHEVLDRHNAEMEAAKAADEDGTGFLYQMFKYELDNHEYGYTGELEDTLDCLGLTWEELKASPVMLKALDKASTEIREREGC</sequence>
<dbReference type="EMBL" id="QRUJ01000001">
    <property type="protein sequence ID" value="RGR56868.1"/>
    <property type="molecule type" value="Genomic_DNA"/>
</dbReference>
<protein>
    <submittedName>
        <fullName evidence="1">Uncharacterized protein</fullName>
    </submittedName>
</protein>
<dbReference type="Proteomes" id="UP000266066">
    <property type="component" value="Unassembled WGS sequence"/>
</dbReference>
<evidence type="ECO:0000313" key="2">
    <source>
        <dbReference type="Proteomes" id="UP000266066"/>
    </source>
</evidence>
<accession>A0A395V156</accession>